<evidence type="ECO:0000313" key="3">
    <source>
        <dbReference type="EMBL" id="RFM27082.1"/>
    </source>
</evidence>
<comment type="caution">
    <text evidence="3">The sequence shown here is derived from an EMBL/GenBank/DDBJ whole genome shotgun (WGS) entry which is preliminary data.</text>
</comment>
<dbReference type="InterPro" id="IPR046863">
    <property type="entry name" value="MbnP-like_dom"/>
</dbReference>
<protein>
    <recommendedName>
        <fullName evidence="2">Copper-binding protein MbnP-like domain-containing protein</fullName>
    </recommendedName>
</protein>
<accession>A0A3E1NGS2</accession>
<sequence length="235" mass="25599">MKGLFICLLALLSKLAVAQNSQLTWVWQFAAKAADSILLPGHTYINIHGEQLTVRAFKFYVSHLEVAGKDEVFHSLGDSTYLVDLADTTSQNIVLQQAVAQPAFVRFTIGVDSNKNTEGVQTGTLDPARGMFWTWNSGYIMARLEGRSPASGAPGHYCTYDVGGFREGECSNRTVTLQLPAIAGDHIVIAADALRFFYGAHTVTIAQHPVCHEPGALAMQLADNYAGMFYIAAER</sequence>
<proteinExistence type="predicted"/>
<dbReference type="Proteomes" id="UP000261284">
    <property type="component" value="Unassembled WGS sequence"/>
</dbReference>
<keyword evidence="4" id="KW-1185">Reference proteome</keyword>
<name>A0A3E1NGS2_9BACT</name>
<dbReference type="AlphaFoldDB" id="A0A3E1NGS2"/>
<organism evidence="3 4">
    <name type="scientific">Deminuibacter soli</name>
    <dbReference type="NCBI Taxonomy" id="2291815"/>
    <lineage>
        <taxon>Bacteria</taxon>
        <taxon>Pseudomonadati</taxon>
        <taxon>Bacteroidota</taxon>
        <taxon>Chitinophagia</taxon>
        <taxon>Chitinophagales</taxon>
        <taxon>Chitinophagaceae</taxon>
        <taxon>Deminuibacter</taxon>
    </lineage>
</organism>
<dbReference type="EMBL" id="QTJU01000006">
    <property type="protein sequence ID" value="RFM27082.1"/>
    <property type="molecule type" value="Genomic_DNA"/>
</dbReference>
<feature type="domain" description="Copper-binding protein MbnP-like" evidence="2">
    <location>
        <begin position="29"/>
        <end position="212"/>
    </location>
</feature>
<reference evidence="3 4" key="1">
    <citation type="submission" date="2018-08" db="EMBL/GenBank/DDBJ databases">
        <title>Chitinophagaceae sp. K23C18032701, a novel bacterium isolated from forest soil.</title>
        <authorList>
            <person name="Wang C."/>
        </authorList>
    </citation>
    <scope>NUCLEOTIDE SEQUENCE [LARGE SCALE GENOMIC DNA]</scope>
    <source>
        <strain evidence="3 4">K23C18032701</strain>
    </source>
</reference>
<feature type="chain" id="PRO_5017702107" description="Copper-binding protein MbnP-like domain-containing protein" evidence="1">
    <location>
        <begin position="19"/>
        <end position="235"/>
    </location>
</feature>
<evidence type="ECO:0000313" key="4">
    <source>
        <dbReference type="Proteomes" id="UP000261284"/>
    </source>
</evidence>
<dbReference type="Pfam" id="PF20243">
    <property type="entry name" value="MbnP"/>
    <property type="match status" value="1"/>
</dbReference>
<evidence type="ECO:0000259" key="2">
    <source>
        <dbReference type="Pfam" id="PF20243"/>
    </source>
</evidence>
<evidence type="ECO:0000256" key="1">
    <source>
        <dbReference type="SAM" id="SignalP"/>
    </source>
</evidence>
<keyword evidence="1" id="KW-0732">Signal</keyword>
<feature type="signal peptide" evidence="1">
    <location>
        <begin position="1"/>
        <end position="18"/>
    </location>
</feature>
<gene>
    <name evidence="3" type="ORF">DXN05_16580</name>
</gene>